<feature type="domain" description="Glutamine amidotransferase" evidence="10">
    <location>
        <begin position="304"/>
        <end position="526"/>
    </location>
</feature>
<dbReference type="Proteomes" id="UP001161497">
    <property type="component" value="Chromosome"/>
</dbReference>
<feature type="binding site" evidence="9">
    <location>
        <position position="223"/>
    </location>
    <ligand>
        <name>CTP</name>
        <dbReference type="ChEBI" id="CHEBI:37563"/>
        <note>allosteric inhibitor</note>
    </ligand>
</feature>
<evidence type="ECO:0000313" key="13">
    <source>
        <dbReference type="Proteomes" id="UP001161497"/>
    </source>
</evidence>
<comment type="catalytic activity">
    <reaction evidence="8 9">
        <text>UTP + L-glutamine + ATP + H2O = CTP + L-glutamate + ADP + phosphate + 2 H(+)</text>
        <dbReference type="Rhea" id="RHEA:26426"/>
        <dbReference type="ChEBI" id="CHEBI:15377"/>
        <dbReference type="ChEBI" id="CHEBI:15378"/>
        <dbReference type="ChEBI" id="CHEBI:29985"/>
        <dbReference type="ChEBI" id="CHEBI:30616"/>
        <dbReference type="ChEBI" id="CHEBI:37563"/>
        <dbReference type="ChEBI" id="CHEBI:43474"/>
        <dbReference type="ChEBI" id="CHEBI:46398"/>
        <dbReference type="ChEBI" id="CHEBI:58359"/>
        <dbReference type="ChEBI" id="CHEBI:456216"/>
        <dbReference type="EC" id="6.3.4.2"/>
    </reaction>
</comment>
<name>A0ABN8XGK1_9BACT</name>
<dbReference type="HAMAP" id="MF_01227">
    <property type="entry name" value="PyrG"/>
    <property type="match status" value="1"/>
</dbReference>
<dbReference type="EC" id="6.3.4.2" evidence="9"/>
<dbReference type="RefSeq" id="WP_009058840.1">
    <property type="nucleotide sequence ID" value="NZ_JAHXRZ010000002.1"/>
</dbReference>
<evidence type="ECO:0000256" key="5">
    <source>
        <dbReference type="ARBA" id="ARBA00022840"/>
    </source>
</evidence>
<evidence type="ECO:0000256" key="7">
    <source>
        <dbReference type="ARBA" id="ARBA00022975"/>
    </source>
</evidence>
<dbReference type="Gene3D" id="3.40.50.300">
    <property type="entry name" value="P-loop containing nucleotide triphosphate hydrolases"/>
    <property type="match status" value="1"/>
</dbReference>
<dbReference type="InterPro" id="IPR033828">
    <property type="entry name" value="GATase1_CTP_Synthase"/>
</dbReference>
<dbReference type="InterPro" id="IPR027417">
    <property type="entry name" value="P-loop_NTPase"/>
</dbReference>
<dbReference type="EMBL" id="OX458932">
    <property type="protein sequence ID" value="CAI9085516.1"/>
    <property type="molecule type" value="Genomic_DNA"/>
</dbReference>
<comment type="subunit">
    <text evidence="9">Homotetramer.</text>
</comment>
<keyword evidence="13" id="KW-1185">Reference proteome</keyword>
<dbReference type="SUPFAM" id="SSF52317">
    <property type="entry name" value="Class I glutamine amidotransferase-like"/>
    <property type="match status" value="1"/>
</dbReference>
<dbReference type="InterPro" id="IPR017456">
    <property type="entry name" value="CTP_synthase_N"/>
</dbReference>
<feature type="active site" description="Nucleophile; for glutamine hydrolysis" evidence="9">
    <location>
        <position position="381"/>
    </location>
</feature>
<keyword evidence="4 9" id="KW-0547">Nucleotide-binding</keyword>
<dbReference type="PANTHER" id="PTHR11550:SF0">
    <property type="entry name" value="CTP SYNTHASE-RELATED"/>
    <property type="match status" value="1"/>
</dbReference>
<feature type="binding site" evidence="9">
    <location>
        <position position="12"/>
    </location>
    <ligand>
        <name>CTP</name>
        <dbReference type="ChEBI" id="CHEBI:37563"/>
        <note>allosteric inhibitor</note>
    </ligand>
</feature>
<feature type="region of interest" description="Amidoligase domain" evidence="9">
    <location>
        <begin position="1"/>
        <end position="267"/>
    </location>
</feature>
<comment type="function">
    <text evidence="9">Catalyzes the ATP-dependent amination of UTP to CTP with either L-glutamine or ammonia as the source of nitrogen. Regulates intracellular CTP levels through interactions with the four ribonucleotide triphosphates.</text>
</comment>
<proteinExistence type="inferred from homology"/>
<dbReference type="Pfam" id="PF06418">
    <property type="entry name" value="CTP_synth_N"/>
    <property type="match status" value="1"/>
</dbReference>
<feature type="binding site" evidence="9">
    <location>
        <position position="140"/>
    </location>
    <ligand>
        <name>Mg(2+)</name>
        <dbReference type="ChEBI" id="CHEBI:18420"/>
    </ligand>
</feature>
<keyword evidence="9" id="KW-0479">Metal-binding</keyword>
<feature type="binding site" evidence="9">
    <location>
        <begin position="187"/>
        <end position="192"/>
    </location>
    <ligand>
        <name>CTP</name>
        <dbReference type="ChEBI" id="CHEBI:37563"/>
        <note>allosteric inhibitor</note>
    </ligand>
</feature>
<evidence type="ECO:0000256" key="8">
    <source>
        <dbReference type="ARBA" id="ARBA00047781"/>
    </source>
</evidence>
<dbReference type="CDD" id="cd01746">
    <property type="entry name" value="GATase1_CTP_Synthase"/>
    <property type="match status" value="1"/>
</dbReference>
<feature type="binding site" evidence="9">
    <location>
        <position position="53"/>
    </location>
    <ligand>
        <name>L-glutamine</name>
        <dbReference type="ChEBI" id="CHEBI:58359"/>
    </ligand>
</feature>
<feature type="binding site" evidence="9">
    <location>
        <begin position="187"/>
        <end position="192"/>
    </location>
    <ligand>
        <name>UTP</name>
        <dbReference type="ChEBI" id="CHEBI:46398"/>
    </ligand>
</feature>
<evidence type="ECO:0000256" key="1">
    <source>
        <dbReference type="ARBA" id="ARBA00005171"/>
    </source>
</evidence>
<dbReference type="NCBIfam" id="NF003792">
    <property type="entry name" value="PRK05380.1"/>
    <property type="match status" value="1"/>
</dbReference>
<dbReference type="SUPFAM" id="SSF52540">
    <property type="entry name" value="P-loop containing nucleoside triphosphate hydrolases"/>
    <property type="match status" value="1"/>
</dbReference>
<dbReference type="PROSITE" id="PS51273">
    <property type="entry name" value="GATASE_TYPE_1"/>
    <property type="match status" value="1"/>
</dbReference>
<feature type="domain" description="CTP synthase N-terminal" evidence="11">
    <location>
        <begin position="2"/>
        <end position="267"/>
    </location>
</feature>
<keyword evidence="5 9" id="KW-0067">ATP-binding</keyword>
<evidence type="ECO:0000256" key="3">
    <source>
        <dbReference type="ARBA" id="ARBA00022598"/>
    </source>
</evidence>
<reference evidence="12" key="1">
    <citation type="submission" date="2023-03" db="EMBL/GenBank/DDBJ databases">
        <authorList>
            <person name="Cremers G."/>
            <person name="Picone N."/>
        </authorList>
    </citation>
    <scope>NUCLEOTIDE SEQUENCE</scope>
    <source>
        <strain evidence="12">Sample_alias</strain>
    </source>
</reference>
<dbReference type="GO" id="GO:0003883">
    <property type="term" value="F:CTP synthase activity"/>
    <property type="evidence" value="ECO:0007669"/>
    <property type="project" value="UniProtKB-EC"/>
</dbReference>
<feature type="binding site" evidence="9">
    <location>
        <position position="354"/>
    </location>
    <ligand>
        <name>L-glutamine</name>
        <dbReference type="ChEBI" id="CHEBI:58359"/>
    </ligand>
</feature>
<feature type="binding site" evidence="9">
    <location>
        <position position="241"/>
    </location>
    <ligand>
        <name>ATP</name>
        <dbReference type="ChEBI" id="CHEBI:30616"/>
    </ligand>
</feature>
<comment type="caution">
    <text evidence="9">Lacks conserved residue(s) required for the propagation of feature annotation.</text>
</comment>
<feature type="binding site" evidence="9">
    <location>
        <position position="405"/>
    </location>
    <ligand>
        <name>L-glutamine</name>
        <dbReference type="ChEBI" id="CHEBI:58359"/>
    </ligand>
</feature>
<protein>
    <recommendedName>
        <fullName evidence="9">CTP synthase</fullName>
        <ecNumber evidence="9">6.3.4.2</ecNumber>
    </recommendedName>
    <alternativeName>
        <fullName evidence="9">Cytidine 5'-triphosphate synthase</fullName>
    </alternativeName>
    <alternativeName>
        <fullName evidence="9">Cytidine triphosphate synthetase</fullName>
        <shortName evidence="9">CTP synthetase</shortName>
        <shortName evidence="9">CTPS</shortName>
    </alternativeName>
    <alternativeName>
        <fullName evidence="9">UTP--ammonia ligase</fullName>
    </alternativeName>
</protein>
<feature type="binding site" evidence="9">
    <location>
        <position position="462"/>
    </location>
    <ligand>
        <name>L-glutamine</name>
        <dbReference type="ChEBI" id="CHEBI:58359"/>
    </ligand>
</feature>
<feature type="binding site" evidence="9">
    <location>
        <begin position="382"/>
        <end position="385"/>
    </location>
    <ligand>
        <name>L-glutamine</name>
        <dbReference type="ChEBI" id="CHEBI:58359"/>
    </ligand>
</feature>
<dbReference type="NCBIfam" id="TIGR00337">
    <property type="entry name" value="PyrG"/>
    <property type="match status" value="1"/>
</dbReference>
<dbReference type="InterPro" id="IPR029062">
    <property type="entry name" value="Class_I_gatase-like"/>
</dbReference>
<dbReference type="CDD" id="cd03113">
    <property type="entry name" value="CTPS_N"/>
    <property type="match status" value="1"/>
</dbReference>
<feature type="active site" evidence="9">
    <location>
        <position position="509"/>
    </location>
</feature>
<organism evidence="12 13">
    <name type="scientific">Candidatus Methylacidiphilum fumarolicum</name>
    <dbReference type="NCBI Taxonomy" id="591154"/>
    <lineage>
        <taxon>Bacteria</taxon>
        <taxon>Pseudomonadati</taxon>
        <taxon>Verrucomicrobiota</taxon>
        <taxon>Methylacidiphilae</taxon>
        <taxon>Methylacidiphilales</taxon>
        <taxon>Methylacidiphilaceae</taxon>
        <taxon>Methylacidiphilum (ex Ratnadevi et al. 2023)</taxon>
    </lineage>
</organism>
<feature type="active site" evidence="9">
    <location>
        <position position="507"/>
    </location>
</feature>
<feature type="binding site" evidence="9">
    <location>
        <begin position="147"/>
        <end position="149"/>
    </location>
    <ligand>
        <name>CTP</name>
        <dbReference type="ChEBI" id="CHEBI:37563"/>
        <note>allosteric inhibitor</note>
    </ligand>
</feature>
<accession>A0ABN8XGK1</accession>
<feature type="binding site" evidence="9">
    <location>
        <position position="70"/>
    </location>
    <ligand>
        <name>ATP</name>
        <dbReference type="ChEBI" id="CHEBI:30616"/>
    </ligand>
</feature>
<feature type="binding site" evidence="9">
    <location>
        <begin position="13"/>
        <end position="18"/>
    </location>
    <ligand>
        <name>ATP</name>
        <dbReference type="ChEBI" id="CHEBI:30616"/>
    </ligand>
</feature>
<dbReference type="PANTHER" id="PTHR11550">
    <property type="entry name" value="CTP SYNTHASE"/>
    <property type="match status" value="1"/>
</dbReference>
<evidence type="ECO:0000259" key="10">
    <source>
        <dbReference type="Pfam" id="PF00117"/>
    </source>
</evidence>
<evidence type="ECO:0000256" key="2">
    <source>
        <dbReference type="ARBA" id="ARBA00007533"/>
    </source>
</evidence>
<evidence type="ECO:0000256" key="4">
    <source>
        <dbReference type="ARBA" id="ARBA00022741"/>
    </source>
</evidence>
<feature type="binding site" evidence="9">
    <location>
        <position position="12"/>
    </location>
    <ligand>
        <name>UTP</name>
        <dbReference type="ChEBI" id="CHEBI:46398"/>
    </ligand>
</feature>
<feature type="binding site" evidence="9">
    <location>
        <position position="223"/>
    </location>
    <ligand>
        <name>UTP</name>
        <dbReference type="ChEBI" id="CHEBI:46398"/>
    </ligand>
</feature>
<dbReference type="Gene3D" id="3.40.50.880">
    <property type="match status" value="1"/>
</dbReference>
<keyword evidence="7 9" id="KW-0665">Pyrimidine biosynthesis</keyword>
<comment type="catalytic activity">
    <reaction evidence="9">
        <text>L-glutamine + H2O = L-glutamate + NH4(+)</text>
        <dbReference type="Rhea" id="RHEA:15889"/>
        <dbReference type="ChEBI" id="CHEBI:15377"/>
        <dbReference type="ChEBI" id="CHEBI:28938"/>
        <dbReference type="ChEBI" id="CHEBI:29985"/>
        <dbReference type="ChEBI" id="CHEBI:58359"/>
    </reaction>
</comment>
<dbReference type="InterPro" id="IPR004468">
    <property type="entry name" value="CTP_synthase"/>
</dbReference>
<evidence type="ECO:0000256" key="9">
    <source>
        <dbReference type="HAMAP-Rule" id="MF_01227"/>
    </source>
</evidence>
<comment type="similarity">
    <text evidence="2 9">Belongs to the CTP synthase family.</text>
</comment>
<feature type="binding site" evidence="9">
    <location>
        <position position="70"/>
    </location>
    <ligand>
        <name>Mg(2+)</name>
        <dbReference type="ChEBI" id="CHEBI:18420"/>
    </ligand>
</feature>
<sequence length="537" mass="59703">MKYIFVTGGVISSLGKGITAAALGTLLERRGVKISLQKLDPYLNVDPGTMNPYQHGEVYVLEDGAETDLDLGHYERFTNVKLSKLNNTTTGQIYETVIQQERQGKYLGKTVQVIPHVTNEIKNRIMRVAESSGCDILITEIGGTTGDIEGLPFLEAIRQMALEVGSDHALFVHVTYVPYIKAAGELKTKPTQQSVAKLREIGIQPHVLVCRSDHPLTEEVRAKLSLYCNVSIEGVIEELDVQHTIYEVPLMLQKEKLDALVCKYLKLDLPEADLTDWKAFVEKIMHPSHKLSIAVVGKYIGHQDAYKSIYEALTHAGAFLSCGVEVKKVDAEEIEEKGAETLLQGSDGILVPGGFGSRGIEGKIEAAKYARLHLIPYLGLCLGMQTAIIEFSRNVVGLTDAHSSEFESMTSNPVICLLEEQKKLSSLGGSMRLGSSLCKLLPNTKAYEAYGRDTSRERHRHRYEFNVAYKSLLEKFGLKISGTTENGELVELIELENHPWFVGCQFHPEFQSRPNSPHPLFVAFLKASLEYRKKTHS</sequence>
<comment type="miscellaneous">
    <text evidence="9">CTPSs have evolved a hybrid strategy for distinguishing between UTP and CTP. The overlapping regions of the product feedback inhibitory and substrate sites recognize a common feature in both compounds, the triphosphate moiety. To differentiate isosteric substrate and product pyrimidine rings, an additional pocket far from the expected kinase/ligase catalytic site, specifically recognizes the cytosine and ribose portions of the product inhibitor.</text>
</comment>
<gene>
    <name evidence="9 12" type="primary">pyrG</name>
    <name evidence="12" type="ORF">MFUM_1155</name>
</gene>
<keyword evidence="3 9" id="KW-0436">Ligase</keyword>
<dbReference type="InterPro" id="IPR017926">
    <property type="entry name" value="GATASE"/>
</dbReference>
<evidence type="ECO:0000313" key="12">
    <source>
        <dbReference type="EMBL" id="CAI9085516.1"/>
    </source>
</evidence>
<evidence type="ECO:0000256" key="6">
    <source>
        <dbReference type="ARBA" id="ARBA00022962"/>
    </source>
</evidence>
<comment type="activity regulation">
    <text evidence="9">Allosterically activated by GTP, when glutamine is the substrate; GTP has no effect on the reaction when ammonia is the substrate. The allosteric effector GTP functions by stabilizing the protein conformation that binds the tetrahedral intermediate(s) formed during glutamine hydrolysis. Inhibited by the product CTP, via allosteric rather than competitive inhibition.</text>
</comment>
<keyword evidence="9" id="KW-0460">Magnesium</keyword>
<comment type="catalytic activity">
    <reaction evidence="9">
        <text>UTP + NH4(+) + ATP = CTP + ADP + phosphate + 2 H(+)</text>
        <dbReference type="Rhea" id="RHEA:16597"/>
        <dbReference type="ChEBI" id="CHEBI:15378"/>
        <dbReference type="ChEBI" id="CHEBI:28938"/>
        <dbReference type="ChEBI" id="CHEBI:30616"/>
        <dbReference type="ChEBI" id="CHEBI:37563"/>
        <dbReference type="ChEBI" id="CHEBI:43474"/>
        <dbReference type="ChEBI" id="CHEBI:46398"/>
        <dbReference type="ChEBI" id="CHEBI:456216"/>
    </reaction>
</comment>
<evidence type="ECO:0000259" key="11">
    <source>
        <dbReference type="Pfam" id="PF06418"/>
    </source>
</evidence>
<keyword evidence="6 9" id="KW-0315">Glutamine amidotransferase</keyword>
<dbReference type="Pfam" id="PF00117">
    <property type="entry name" value="GATase"/>
    <property type="match status" value="1"/>
</dbReference>
<comment type="pathway">
    <text evidence="1 9">Pyrimidine metabolism; CTP biosynthesis via de novo pathway; CTP from UDP: step 2/2.</text>
</comment>